<feature type="compositionally biased region" description="Polar residues" evidence="1">
    <location>
        <begin position="1"/>
        <end position="12"/>
    </location>
</feature>
<evidence type="ECO:0000313" key="2">
    <source>
        <dbReference type="EMBL" id="KAB4086547.1"/>
    </source>
</evidence>
<reference evidence="2 3" key="1">
    <citation type="journal article" date="2019" name="Nat. Med.">
        <title>A library of human gut bacterial isolates paired with longitudinal multiomics data enables mechanistic microbiome research.</title>
        <authorList>
            <person name="Poyet M."/>
            <person name="Groussin M."/>
            <person name="Gibbons S.M."/>
            <person name="Avila-Pacheco J."/>
            <person name="Jiang X."/>
            <person name="Kearney S.M."/>
            <person name="Perrotta A.R."/>
            <person name="Berdy B."/>
            <person name="Zhao S."/>
            <person name="Lieberman T.D."/>
            <person name="Swanson P.K."/>
            <person name="Smith M."/>
            <person name="Roesemann S."/>
            <person name="Alexander J.E."/>
            <person name="Rich S.A."/>
            <person name="Livny J."/>
            <person name="Vlamakis H."/>
            <person name="Clish C."/>
            <person name="Bullock K."/>
            <person name="Deik A."/>
            <person name="Scott J."/>
            <person name="Pierce K.A."/>
            <person name="Xavier R.J."/>
            <person name="Alm E.J."/>
        </authorList>
    </citation>
    <scope>NUCLEOTIDE SEQUENCE [LARGE SCALE GENOMIC DNA]</scope>
    <source>
        <strain evidence="2 3">BIOML-A42</strain>
    </source>
</reference>
<evidence type="ECO:0000256" key="1">
    <source>
        <dbReference type="SAM" id="MobiDB-lite"/>
    </source>
</evidence>
<name>A0A7J5GCF4_BACUN</name>
<dbReference type="AlphaFoldDB" id="A0A7J5GCF4"/>
<gene>
    <name evidence="2" type="ORF">GAQ56_22015</name>
</gene>
<organism evidence="2 3">
    <name type="scientific">Bacteroides uniformis</name>
    <dbReference type="NCBI Taxonomy" id="820"/>
    <lineage>
        <taxon>Bacteria</taxon>
        <taxon>Pseudomonadati</taxon>
        <taxon>Bacteroidota</taxon>
        <taxon>Bacteroidia</taxon>
        <taxon>Bacteroidales</taxon>
        <taxon>Bacteroidaceae</taxon>
        <taxon>Bacteroides</taxon>
    </lineage>
</organism>
<dbReference type="Proteomes" id="UP000432488">
    <property type="component" value="Unassembled WGS sequence"/>
</dbReference>
<dbReference type="EMBL" id="WCUV01000024">
    <property type="protein sequence ID" value="KAB4086547.1"/>
    <property type="molecule type" value="Genomic_DNA"/>
</dbReference>
<evidence type="ECO:0000313" key="3">
    <source>
        <dbReference type="Proteomes" id="UP000432488"/>
    </source>
</evidence>
<comment type="caution">
    <text evidence="2">The sequence shown here is derived from an EMBL/GenBank/DDBJ whole genome shotgun (WGS) entry which is preliminary data.</text>
</comment>
<protein>
    <submittedName>
        <fullName evidence="2">Uncharacterized protein</fullName>
    </submittedName>
</protein>
<feature type="region of interest" description="Disordered" evidence="1">
    <location>
        <begin position="1"/>
        <end position="21"/>
    </location>
</feature>
<dbReference type="RefSeq" id="WP_138265980.1">
    <property type="nucleotide sequence ID" value="NZ_JADNFT010000020.1"/>
</dbReference>
<proteinExistence type="predicted"/>
<accession>A0A7J5GCF4</accession>
<sequence length="71" mass="8040">MRQAIITRQPSQAPMRMPVARNPRVQVPEPAMKFPPRGSGSVHISALLNPILEISRHPDRNRLLAEFFKDA</sequence>